<reference evidence="8" key="2">
    <citation type="submission" date="2015-01" db="EMBL/GenBank/DDBJ databases">
        <title>Evolutionary Origins and Diversification of the Mycorrhizal Mutualists.</title>
        <authorList>
            <consortium name="DOE Joint Genome Institute"/>
            <consortium name="Mycorrhizal Genomics Consortium"/>
            <person name="Kohler A."/>
            <person name="Kuo A."/>
            <person name="Nagy L.G."/>
            <person name="Floudas D."/>
            <person name="Copeland A."/>
            <person name="Barry K.W."/>
            <person name="Cichocki N."/>
            <person name="Veneault-Fourrey C."/>
            <person name="LaButti K."/>
            <person name="Lindquist E.A."/>
            <person name="Lipzen A."/>
            <person name="Lundell T."/>
            <person name="Morin E."/>
            <person name="Murat C."/>
            <person name="Riley R."/>
            <person name="Ohm R."/>
            <person name="Sun H."/>
            <person name="Tunlid A."/>
            <person name="Henrissat B."/>
            <person name="Grigoriev I.V."/>
            <person name="Hibbett D.S."/>
            <person name="Martin F."/>
        </authorList>
    </citation>
    <scope>NUCLEOTIDE SEQUENCE [LARGE SCALE GENOMIC DNA]</scope>
    <source>
        <strain evidence="8">Marx 270</strain>
    </source>
</reference>
<dbReference type="InterPro" id="IPR001667">
    <property type="entry name" value="DDH_dom"/>
</dbReference>
<gene>
    <name evidence="7" type="ORF">M404DRAFT_7346</name>
</gene>
<keyword evidence="2" id="KW-0479">Metal-binding</keyword>
<dbReference type="OrthoDB" id="374045at2759"/>
<accession>A0A0C3JQI1</accession>
<feature type="region of interest" description="Disordered" evidence="5">
    <location>
        <begin position="418"/>
        <end position="449"/>
    </location>
</feature>
<feature type="compositionally biased region" description="Acidic residues" evidence="5">
    <location>
        <begin position="419"/>
        <end position="430"/>
    </location>
</feature>
<dbReference type="GO" id="GO:0005737">
    <property type="term" value="C:cytoplasm"/>
    <property type="evidence" value="ECO:0007669"/>
    <property type="project" value="InterPro"/>
</dbReference>
<dbReference type="GO" id="GO:0004309">
    <property type="term" value="F:exopolyphosphatase activity"/>
    <property type="evidence" value="ECO:0007669"/>
    <property type="project" value="TreeGrafter"/>
</dbReference>
<dbReference type="InterPro" id="IPR038222">
    <property type="entry name" value="DHHA2_dom_sf"/>
</dbReference>
<proteinExistence type="predicted"/>
<organism evidence="7 8">
    <name type="scientific">Pisolithus tinctorius Marx 270</name>
    <dbReference type="NCBI Taxonomy" id="870435"/>
    <lineage>
        <taxon>Eukaryota</taxon>
        <taxon>Fungi</taxon>
        <taxon>Dikarya</taxon>
        <taxon>Basidiomycota</taxon>
        <taxon>Agaricomycotina</taxon>
        <taxon>Agaricomycetes</taxon>
        <taxon>Agaricomycetidae</taxon>
        <taxon>Boletales</taxon>
        <taxon>Sclerodermatineae</taxon>
        <taxon>Pisolithaceae</taxon>
        <taxon>Pisolithus</taxon>
    </lineage>
</organism>
<dbReference type="HOGENOM" id="CLU_019358_1_1_1"/>
<dbReference type="AlphaFoldDB" id="A0A0C3JQI1"/>
<keyword evidence="3" id="KW-0378">Hydrolase</keyword>
<dbReference type="InParanoid" id="A0A0C3JQI1"/>
<feature type="domain" description="DHHA2" evidence="6">
    <location>
        <begin position="273"/>
        <end position="480"/>
    </location>
</feature>
<evidence type="ECO:0000256" key="2">
    <source>
        <dbReference type="ARBA" id="ARBA00022723"/>
    </source>
</evidence>
<evidence type="ECO:0000256" key="1">
    <source>
        <dbReference type="ARBA" id="ARBA00001936"/>
    </source>
</evidence>
<evidence type="ECO:0000313" key="7">
    <source>
        <dbReference type="EMBL" id="KIO11408.1"/>
    </source>
</evidence>
<evidence type="ECO:0000313" key="8">
    <source>
        <dbReference type="Proteomes" id="UP000054217"/>
    </source>
</evidence>
<evidence type="ECO:0000256" key="3">
    <source>
        <dbReference type="ARBA" id="ARBA00022801"/>
    </source>
</evidence>
<dbReference type="GO" id="GO:0046872">
    <property type="term" value="F:metal ion binding"/>
    <property type="evidence" value="ECO:0007669"/>
    <property type="project" value="UniProtKB-KW"/>
</dbReference>
<dbReference type="PANTHER" id="PTHR12112:SF39">
    <property type="entry name" value="EG:152A3.5 PROTEIN (FBGN0003116_PN PROTEIN)"/>
    <property type="match status" value="1"/>
</dbReference>
<dbReference type="Pfam" id="PF01368">
    <property type="entry name" value="DHH"/>
    <property type="match status" value="1"/>
</dbReference>
<keyword evidence="8" id="KW-1185">Reference proteome</keyword>
<keyword evidence="4" id="KW-0464">Manganese</keyword>
<reference evidence="7 8" key="1">
    <citation type="submission" date="2014-04" db="EMBL/GenBank/DDBJ databases">
        <authorList>
            <consortium name="DOE Joint Genome Institute"/>
            <person name="Kuo A."/>
            <person name="Kohler A."/>
            <person name="Costa M.D."/>
            <person name="Nagy L.G."/>
            <person name="Floudas D."/>
            <person name="Copeland A."/>
            <person name="Barry K.W."/>
            <person name="Cichocki N."/>
            <person name="Veneault-Fourrey C."/>
            <person name="LaButti K."/>
            <person name="Lindquist E.A."/>
            <person name="Lipzen A."/>
            <person name="Lundell T."/>
            <person name="Morin E."/>
            <person name="Murat C."/>
            <person name="Sun H."/>
            <person name="Tunlid A."/>
            <person name="Henrissat B."/>
            <person name="Grigoriev I.V."/>
            <person name="Hibbett D.S."/>
            <person name="Martin F."/>
            <person name="Nordberg H.P."/>
            <person name="Cantor M.N."/>
            <person name="Hua S.X."/>
        </authorList>
    </citation>
    <scope>NUCLEOTIDE SEQUENCE [LARGE SCALE GENOMIC DNA]</scope>
    <source>
        <strain evidence="7 8">Marx 270</strain>
    </source>
</reference>
<dbReference type="Pfam" id="PF02833">
    <property type="entry name" value="DHHA2"/>
    <property type="match status" value="1"/>
</dbReference>
<dbReference type="InterPro" id="IPR004097">
    <property type="entry name" value="DHHA2"/>
</dbReference>
<dbReference type="EMBL" id="KN831950">
    <property type="protein sequence ID" value="KIO11408.1"/>
    <property type="molecule type" value="Genomic_DNA"/>
</dbReference>
<dbReference type="Gene3D" id="3.90.1640.10">
    <property type="entry name" value="inorganic pyrophosphatase (n-terminal core)"/>
    <property type="match status" value="1"/>
</dbReference>
<dbReference type="STRING" id="870435.A0A0C3JQI1"/>
<comment type="cofactor">
    <cofactor evidence="1">
        <name>Mn(2+)</name>
        <dbReference type="ChEBI" id="CHEBI:29035"/>
    </cofactor>
</comment>
<evidence type="ECO:0000256" key="5">
    <source>
        <dbReference type="SAM" id="MobiDB-lite"/>
    </source>
</evidence>
<dbReference type="FunCoup" id="A0A0C3JQI1">
    <property type="interactions" value="227"/>
</dbReference>
<sequence>MSASILSQHLREQKTQFLRDDGHGWTIVMGNEAGGRLASSHDLRLRLKSSSIIPGRIDLDSIASSIGYAWYRSHAETQNIEGKTVALMPMPRSDFPLRAENVYALAMAGVHDPFDDLLCPEDLPPDHKCTDYALVDHNSVPNPSPNKRVVAVIDHHDDDGKYHDTASPRIIEPAGSCTSLVTRLLMSGSGHISLPPDLAGLLLSAIAIDTQALRKGGKALETDRAAAAWLLGFVNSTERSFVAGETCTTKMLTDTDPSMPGDVIGHAWLRTLAETLRLKKFAVSHLSTRDLLRRDYKQYTLELSPFLTQESGGVAQVGLATVPLSLSAFFKSGSAAVLTATTSWMEERGLTILGVLTTYRSKKDKGRREQLWIVRDSKGAPQQQKLARTLFDGLEAEASLALKPRTFSRYGFSGIGDAAGDDEGRDEDDDSFSHGGSTDERPASTVNDSPFGQAFIARVYKQKNTHATRKQVAPLLKRILGG</sequence>
<dbReference type="Gene3D" id="3.10.310.20">
    <property type="entry name" value="DHHA2 domain"/>
    <property type="match status" value="1"/>
</dbReference>
<name>A0A0C3JQI1_PISTI</name>
<evidence type="ECO:0000256" key="4">
    <source>
        <dbReference type="ARBA" id="ARBA00023211"/>
    </source>
</evidence>
<dbReference type="InterPro" id="IPR038763">
    <property type="entry name" value="DHH_sf"/>
</dbReference>
<dbReference type="SMART" id="SM01131">
    <property type="entry name" value="DHHA2"/>
    <property type="match status" value="1"/>
</dbReference>
<dbReference type="PANTHER" id="PTHR12112">
    <property type="entry name" value="BNIP - RELATED"/>
    <property type="match status" value="1"/>
</dbReference>
<evidence type="ECO:0000259" key="6">
    <source>
        <dbReference type="SMART" id="SM01131"/>
    </source>
</evidence>
<protein>
    <recommendedName>
        <fullName evidence="6">DHHA2 domain-containing protein</fullName>
    </recommendedName>
</protein>
<dbReference type="Proteomes" id="UP000054217">
    <property type="component" value="Unassembled WGS sequence"/>
</dbReference>
<dbReference type="SUPFAM" id="SSF64182">
    <property type="entry name" value="DHH phosphoesterases"/>
    <property type="match status" value="1"/>
</dbReference>